<dbReference type="EMBL" id="CP144692">
    <property type="protein sequence ID" value="WVY96604.1"/>
    <property type="molecule type" value="Genomic_DNA"/>
</dbReference>
<evidence type="ECO:0000313" key="1">
    <source>
        <dbReference type="EMBL" id="WVY96604.1"/>
    </source>
</evidence>
<dbReference type="Proteomes" id="UP001374535">
    <property type="component" value="Chromosome 9"/>
</dbReference>
<name>A0AAQ3MTJ5_VIGMU</name>
<organism evidence="1 2">
    <name type="scientific">Vigna mungo</name>
    <name type="common">Black gram</name>
    <name type="synonym">Phaseolus mungo</name>
    <dbReference type="NCBI Taxonomy" id="3915"/>
    <lineage>
        <taxon>Eukaryota</taxon>
        <taxon>Viridiplantae</taxon>
        <taxon>Streptophyta</taxon>
        <taxon>Embryophyta</taxon>
        <taxon>Tracheophyta</taxon>
        <taxon>Spermatophyta</taxon>
        <taxon>Magnoliopsida</taxon>
        <taxon>eudicotyledons</taxon>
        <taxon>Gunneridae</taxon>
        <taxon>Pentapetalae</taxon>
        <taxon>rosids</taxon>
        <taxon>fabids</taxon>
        <taxon>Fabales</taxon>
        <taxon>Fabaceae</taxon>
        <taxon>Papilionoideae</taxon>
        <taxon>50 kb inversion clade</taxon>
        <taxon>NPAAA clade</taxon>
        <taxon>indigoferoid/millettioid clade</taxon>
        <taxon>Phaseoleae</taxon>
        <taxon>Vigna</taxon>
    </lineage>
</organism>
<keyword evidence="2" id="KW-1185">Reference proteome</keyword>
<proteinExistence type="predicted"/>
<gene>
    <name evidence="1" type="ORF">V8G54_028755</name>
</gene>
<accession>A0AAQ3MTJ5</accession>
<reference evidence="1 2" key="1">
    <citation type="journal article" date="2023" name="Life. Sci Alliance">
        <title>Evolutionary insights into 3D genome organization and epigenetic landscape of Vigna mungo.</title>
        <authorList>
            <person name="Junaid A."/>
            <person name="Singh B."/>
            <person name="Bhatia S."/>
        </authorList>
    </citation>
    <scope>NUCLEOTIDE SEQUENCE [LARGE SCALE GENOMIC DNA]</scope>
    <source>
        <strain evidence="1">Urdbean</strain>
    </source>
</reference>
<sequence length="349" mass="40138">MKTINKNLGRPICLVCVFTEAHLLWDSRRWCEAAMRVWCWRHLLDMKTKKGLLSFEGKEFDGMLYSVTKDEYLVPLQQGKSNAGVFDSKSVYSVVLRDQSLYSCVSSSPSIMHQHVQFWRDVHSVPAMFIRFLARALARAVVYSSFKILPRLDHAMTVMKVKDDCIQAQRDEAEVALESLKHNEYMQQPNPLFYLCCRYVKVLELGEVVVKLVQLIVNLCGALVKVVKERAGWLMASDGGESVLRRSFFLCVGIAFINLCERLRTIGYVKDVIQSIVEEQQTLSQCVDGIISLESEFLIQPSRNEVHPYVLSNSCFYSYFMDCLGAIDETHVRVRVPKLYASRYWGRKE</sequence>
<protein>
    <submittedName>
        <fullName evidence="1">Uncharacterized protein</fullName>
    </submittedName>
</protein>
<dbReference type="AlphaFoldDB" id="A0AAQ3MTJ5"/>
<evidence type="ECO:0000313" key="2">
    <source>
        <dbReference type="Proteomes" id="UP001374535"/>
    </source>
</evidence>